<accession>A0A927GY18</accession>
<dbReference type="Gene3D" id="3.20.20.80">
    <property type="entry name" value="Glycosidases"/>
    <property type="match status" value="1"/>
</dbReference>
<dbReference type="InterPro" id="IPR006104">
    <property type="entry name" value="Glyco_hydro_2_N"/>
</dbReference>
<dbReference type="EMBL" id="JACXJA010000006">
    <property type="protein sequence ID" value="MBD2861436.1"/>
    <property type="molecule type" value="Genomic_DNA"/>
</dbReference>
<keyword evidence="3" id="KW-0326">Glycosidase</keyword>
<dbReference type="GO" id="GO:0004553">
    <property type="term" value="F:hydrolase activity, hydrolyzing O-glycosyl compounds"/>
    <property type="evidence" value="ECO:0007669"/>
    <property type="project" value="InterPro"/>
</dbReference>
<keyword evidence="8" id="KW-1185">Reference proteome</keyword>
<dbReference type="SUPFAM" id="SSF49785">
    <property type="entry name" value="Galactose-binding domain-like"/>
    <property type="match status" value="1"/>
</dbReference>
<dbReference type="PANTHER" id="PTHR42732:SF3">
    <property type="entry name" value="HYDROLASE"/>
    <property type="match status" value="1"/>
</dbReference>
<dbReference type="InterPro" id="IPR006102">
    <property type="entry name" value="Ig-like_GH2"/>
</dbReference>
<dbReference type="SUPFAM" id="SSF51445">
    <property type="entry name" value="(Trans)glycosidases"/>
    <property type="match status" value="1"/>
</dbReference>
<evidence type="ECO:0000259" key="4">
    <source>
        <dbReference type="Pfam" id="PF00703"/>
    </source>
</evidence>
<dbReference type="InterPro" id="IPR006103">
    <property type="entry name" value="Glyco_hydro_2_cat"/>
</dbReference>
<dbReference type="Gene3D" id="2.60.40.10">
    <property type="entry name" value="Immunoglobulins"/>
    <property type="match status" value="1"/>
</dbReference>
<proteinExistence type="inferred from homology"/>
<reference evidence="7" key="1">
    <citation type="submission" date="2020-09" db="EMBL/GenBank/DDBJ databases">
        <title>A novel bacterium of genus Paenibacillus, isolated from South China Sea.</title>
        <authorList>
            <person name="Huang H."/>
            <person name="Mo K."/>
            <person name="Hu Y."/>
        </authorList>
    </citation>
    <scope>NUCLEOTIDE SEQUENCE</scope>
    <source>
        <strain evidence="7">IB182363</strain>
    </source>
</reference>
<dbReference type="Proteomes" id="UP000639396">
    <property type="component" value="Unassembled WGS sequence"/>
</dbReference>
<organism evidence="7 8">
    <name type="scientific">Paenibacillus oceani</name>
    <dbReference type="NCBI Taxonomy" id="2772510"/>
    <lineage>
        <taxon>Bacteria</taxon>
        <taxon>Bacillati</taxon>
        <taxon>Bacillota</taxon>
        <taxon>Bacilli</taxon>
        <taxon>Bacillales</taxon>
        <taxon>Paenibacillaceae</taxon>
        <taxon>Paenibacillus</taxon>
    </lineage>
</organism>
<name>A0A927GY18_9BACL</name>
<dbReference type="InterPro" id="IPR017853">
    <property type="entry name" value="GH"/>
</dbReference>
<comment type="caution">
    <text evidence="7">The sequence shown here is derived from an EMBL/GenBank/DDBJ whole genome shotgun (WGS) entry which is preliminary data.</text>
</comment>
<dbReference type="GO" id="GO:0005975">
    <property type="term" value="P:carbohydrate metabolic process"/>
    <property type="evidence" value="ECO:0007669"/>
    <property type="project" value="InterPro"/>
</dbReference>
<dbReference type="PANTHER" id="PTHR42732">
    <property type="entry name" value="BETA-GALACTOSIDASE"/>
    <property type="match status" value="1"/>
</dbReference>
<dbReference type="Gene3D" id="2.60.120.260">
    <property type="entry name" value="Galactose-binding domain-like"/>
    <property type="match status" value="1"/>
</dbReference>
<evidence type="ECO:0000256" key="1">
    <source>
        <dbReference type="ARBA" id="ARBA00007401"/>
    </source>
</evidence>
<dbReference type="Pfam" id="PF02836">
    <property type="entry name" value="Glyco_hydro_2_C"/>
    <property type="match status" value="1"/>
</dbReference>
<dbReference type="RefSeq" id="WP_190925472.1">
    <property type="nucleotide sequence ID" value="NZ_JACXJA010000006.1"/>
</dbReference>
<protein>
    <submittedName>
        <fullName evidence="7">Glycoside hydrolase family 2</fullName>
    </submittedName>
</protein>
<keyword evidence="2 7" id="KW-0378">Hydrolase</keyword>
<dbReference type="AlphaFoldDB" id="A0A927GY18"/>
<dbReference type="InterPro" id="IPR036156">
    <property type="entry name" value="Beta-gal/glucu_dom_sf"/>
</dbReference>
<dbReference type="InterPro" id="IPR013783">
    <property type="entry name" value="Ig-like_fold"/>
</dbReference>
<dbReference type="Pfam" id="PF00703">
    <property type="entry name" value="Glyco_hydro_2"/>
    <property type="match status" value="1"/>
</dbReference>
<dbReference type="InterPro" id="IPR008979">
    <property type="entry name" value="Galactose-bd-like_sf"/>
</dbReference>
<dbReference type="InterPro" id="IPR051913">
    <property type="entry name" value="GH2_Domain-Containing"/>
</dbReference>
<dbReference type="SUPFAM" id="SSF49303">
    <property type="entry name" value="beta-Galactosidase/glucuronidase domain"/>
    <property type="match status" value="1"/>
</dbReference>
<comment type="similarity">
    <text evidence="1">Belongs to the glycosyl hydrolase 2 family.</text>
</comment>
<feature type="domain" description="Glycoside hydrolase family 2 catalytic" evidence="5">
    <location>
        <begin position="302"/>
        <end position="474"/>
    </location>
</feature>
<evidence type="ECO:0000256" key="2">
    <source>
        <dbReference type="ARBA" id="ARBA00022801"/>
    </source>
</evidence>
<feature type="domain" description="Glycoside hydrolase family 2 immunoglobulin-like beta-sandwich" evidence="4">
    <location>
        <begin position="188"/>
        <end position="298"/>
    </location>
</feature>
<feature type="domain" description="Glycosyl hydrolases family 2 sugar binding" evidence="6">
    <location>
        <begin position="24"/>
        <end position="154"/>
    </location>
</feature>
<evidence type="ECO:0000313" key="7">
    <source>
        <dbReference type="EMBL" id="MBD2861436.1"/>
    </source>
</evidence>
<evidence type="ECO:0000259" key="5">
    <source>
        <dbReference type="Pfam" id="PF02836"/>
    </source>
</evidence>
<evidence type="ECO:0000313" key="8">
    <source>
        <dbReference type="Proteomes" id="UP000639396"/>
    </source>
</evidence>
<evidence type="ECO:0000259" key="6">
    <source>
        <dbReference type="Pfam" id="PF02837"/>
    </source>
</evidence>
<gene>
    <name evidence="7" type="ORF">IDH45_05445</name>
</gene>
<dbReference type="Pfam" id="PF02837">
    <property type="entry name" value="Glyco_hydro_2_N"/>
    <property type="match status" value="1"/>
</dbReference>
<evidence type="ECO:0000256" key="3">
    <source>
        <dbReference type="ARBA" id="ARBA00023295"/>
    </source>
</evidence>
<sequence>MNQHPAIPRPEYPRPQFERSDWLNLNGQWEFDYDDRDEGVREKWYAGVGKPLTRTITVPYCFQSKLSGIGDPDIHDIVWYRRTFKLPDSFAGKRVNLHFGAVDYEAQVWVNGQLAAVHSGGHTPFQADITDYVTSSGSNTVVVRAQDYSRDVSLPRGKQYWKDRSEGIFYTRTTGIWQTVWLEAVAPAHLRRVRMTPDIDHNRIHLQFDLSHPYTAGDPVLSSLAVRTTISFKGELVAEDLFSMRREAESRSIVLTDKYGHDSGRWWSPQNPQLYDVTFELIQDGQPVDVVKSYFGMRKISIDNGKLLLNNRPCFMKLVLDQGYFPDGLLTAPTDEALRYDVEATKAMGFNGARKHQKVEDPRYLYWCDKLGLLVWGEMANSYMYSETYVRRMTAEWTEAVERDYNHPCVVAWVPLNESWGVPNIAHDNQQQMHAKAMYYLTKSLDVTRPVVSNDGWEHATTDLCTIHDYEWRREVLAERYSSADQAVSAVPAGRAIFAGGFAYGGEPILVTEFGGIAFKQANEDGWGYSGAKDEADFARRLADVVHPLLQSPVVQGYCYTQLTDVEQEKNGLLTYDRKPKLPLDVIRQINQGKLPEL</sequence>